<comment type="similarity">
    <text evidence="2">Belongs to the methyl-accepting chemotaxis (MCP) protein family.</text>
</comment>
<dbReference type="PROSITE" id="PS50111">
    <property type="entry name" value="CHEMOTAXIS_TRANSDUC_2"/>
    <property type="match status" value="1"/>
</dbReference>
<dbReference type="InterPro" id="IPR004090">
    <property type="entry name" value="Chemotax_Me-accpt_rcpt"/>
</dbReference>
<dbReference type="SMART" id="SM00283">
    <property type="entry name" value="MA"/>
    <property type="match status" value="1"/>
</dbReference>
<keyword evidence="4" id="KW-0472">Membrane</keyword>
<dbReference type="EMBL" id="JBIGIC010000011">
    <property type="protein sequence ID" value="MFG6489197.1"/>
    <property type="molecule type" value="Genomic_DNA"/>
</dbReference>
<dbReference type="PRINTS" id="PR00260">
    <property type="entry name" value="CHEMTRNSDUCR"/>
</dbReference>
<dbReference type="Gene3D" id="1.10.287.950">
    <property type="entry name" value="Methyl-accepting chemotaxis protein"/>
    <property type="match status" value="1"/>
</dbReference>
<evidence type="ECO:0000313" key="6">
    <source>
        <dbReference type="EMBL" id="MFG6489197.1"/>
    </source>
</evidence>
<evidence type="ECO:0000313" key="7">
    <source>
        <dbReference type="Proteomes" id="UP001606134"/>
    </source>
</evidence>
<protein>
    <submittedName>
        <fullName evidence="6">Methyl-accepting chemotaxis protein</fullName>
    </submittedName>
</protein>
<dbReference type="SUPFAM" id="SSF58104">
    <property type="entry name" value="Methyl-accepting chemotaxis protein (MCP) signaling domain"/>
    <property type="match status" value="1"/>
</dbReference>
<dbReference type="InterPro" id="IPR004089">
    <property type="entry name" value="MCPsignal_dom"/>
</dbReference>
<dbReference type="Pfam" id="PF00015">
    <property type="entry name" value="MCPsignal"/>
    <property type="match status" value="1"/>
</dbReference>
<keyword evidence="7" id="KW-1185">Reference proteome</keyword>
<proteinExistence type="inferred from homology"/>
<feature type="domain" description="Methyl-accepting transducer" evidence="5">
    <location>
        <begin position="121"/>
        <end position="341"/>
    </location>
</feature>
<dbReference type="RefSeq" id="WP_394415486.1">
    <property type="nucleotide sequence ID" value="NZ_JBIGIC010000011.1"/>
</dbReference>
<evidence type="ECO:0000256" key="1">
    <source>
        <dbReference type="ARBA" id="ARBA00023224"/>
    </source>
</evidence>
<organism evidence="6 7">
    <name type="scientific">Pelomonas candidula</name>
    <dbReference type="NCBI Taxonomy" id="3299025"/>
    <lineage>
        <taxon>Bacteria</taxon>
        <taxon>Pseudomonadati</taxon>
        <taxon>Pseudomonadota</taxon>
        <taxon>Betaproteobacteria</taxon>
        <taxon>Burkholderiales</taxon>
        <taxon>Sphaerotilaceae</taxon>
        <taxon>Roseateles</taxon>
    </lineage>
</organism>
<evidence type="ECO:0000256" key="3">
    <source>
        <dbReference type="PROSITE-ProRule" id="PRU00284"/>
    </source>
</evidence>
<keyword evidence="4" id="KW-1133">Transmembrane helix</keyword>
<comment type="caution">
    <text evidence="6">The sequence shown here is derived from an EMBL/GenBank/DDBJ whole genome shotgun (WGS) entry which is preliminary data.</text>
</comment>
<sequence>MIETSFSPTSTAVTPTGASAAAWRRARLAAMVGLWLLAGVALAFGGMRAAWVLWVLAAAAGWQLGSTTATGAADPDAQPPSAVLVNCMEEASRTWGTHVATAQTQLREAVEQMLGAFGDILQQLDGLIGQTDGSAEGQGRLVVLADCDAQLRGLLDHFNSFVQSRNEILSTVRTLGESSGQLHAMAEDVSNIARHTNLLSINAAIEAARAGTAGRGFAVVAGEVRRLSAESGETGRRIGVQVGEFDRHMQQALQLATQSATRDTEAIQASEQTVSQVVAQVNATVAELRQRSTEQSAQGERVKSQVEQLLMSFQFQDRVHQILDQLRDSITQASASLRQAAASGETPDETSWQQLLAAGYTTAEQRAVTRGAPVQATPAQHTETTFF</sequence>
<dbReference type="PANTHER" id="PTHR32089:SF114">
    <property type="entry name" value="METHYL-ACCEPTING CHEMOTAXIS PROTEIN MCPB"/>
    <property type="match status" value="1"/>
</dbReference>
<evidence type="ECO:0000256" key="4">
    <source>
        <dbReference type="SAM" id="Phobius"/>
    </source>
</evidence>
<dbReference type="PANTHER" id="PTHR32089">
    <property type="entry name" value="METHYL-ACCEPTING CHEMOTAXIS PROTEIN MCPB"/>
    <property type="match status" value="1"/>
</dbReference>
<evidence type="ECO:0000256" key="2">
    <source>
        <dbReference type="ARBA" id="ARBA00029447"/>
    </source>
</evidence>
<evidence type="ECO:0000259" key="5">
    <source>
        <dbReference type="PROSITE" id="PS50111"/>
    </source>
</evidence>
<gene>
    <name evidence="6" type="ORF">ACG04R_21105</name>
</gene>
<reference evidence="6 7" key="1">
    <citation type="submission" date="2024-08" db="EMBL/GenBank/DDBJ databases">
        <authorList>
            <person name="Lu H."/>
        </authorList>
    </citation>
    <scope>NUCLEOTIDE SEQUENCE [LARGE SCALE GENOMIC DNA]</scope>
    <source>
        <strain evidence="6 7">BYS78W</strain>
    </source>
</reference>
<keyword evidence="1 3" id="KW-0807">Transducer</keyword>
<dbReference type="Proteomes" id="UP001606134">
    <property type="component" value="Unassembled WGS sequence"/>
</dbReference>
<keyword evidence="4" id="KW-0812">Transmembrane</keyword>
<name>A0ABW7HGZ9_9BURK</name>
<accession>A0ABW7HGZ9</accession>
<feature type="transmembrane region" description="Helical" evidence="4">
    <location>
        <begin position="34"/>
        <end position="57"/>
    </location>
</feature>